<reference evidence="1" key="1">
    <citation type="submission" date="2022-07" db="EMBL/GenBank/DDBJ databases">
        <title>Phylogenomic reconstructions and comparative analyses of Kickxellomycotina fungi.</title>
        <authorList>
            <person name="Reynolds N.K."/>
            <person name="Stajich J.E."/>
            <person name="Barry K."/>
            <person name="Grigoriev I.V."/>
            <person name="Crous P."/>
            <person name="Smith M.E."/>
        </authorList>
    </citation>
    <scope>NUCLEOTIDE SEQUENCE</scope>
    <source>
        <strain evidence="1">CBS 102833</strain>
    </source>
</reference>
<dbReference type="Proteomes" id="UP001140096">
    <property type="component" value="Unassembled WGS sequence"/>
</dbReference>
<sequence length="190" mass="21073">MTVPEYSSLDENEDWPTHGEYEYSEYYHSRRQVHEYSEQLLPSFDYIVIGAGPIGAALAFKLSTDHPTQQILIVEKSWDEPDRIVGELMQPAGCQALELLGLGRVFSGIGAVPVHGYYIAYGGKQLYVPYPQNPKGKPFRGVSFHHGRLVMNLRAACKSRSNITCLEASVVELIRGSDSLSSVRGVRVAA</sequence>
<dbReference type="EMBL" id="JANBUP010003128">
    <property type="protein sequence ID" value="KAJ2797761.1"/>
    <property type="molecule type" value="Genomic_DNA"/>
</dbReference>
<feature type="non-terminal residue" evidence="1">
    <location>
        <position position="190"/>
    </location>
</feature>
<accession>A0ACC1KYZ4</accession>
<comment type="caution">
    <text evidence="1">The sequence shown here is derived from an EMBL/GenBank/DDBJ whole genome shotgun (WGS) entry which is preliminary data.</text>
</comment>
<keyword evidence="1" id="KW-0560">Oxidoreductase</keyword>
<proteinExistence type="predicted"/>
<evidence type="ECO:0000313" key="2">
    <source>
        <dbReference type="Proteomes" id="UP001140096"/>
    </source>
</evidence>
<gene>
    <name evidence="1" type="primary">ERG1_1</name>
    <name evidence="1" type="ORF">H4S07_005862</name>
</gene>
<organism evidence="1 2">
    <name type="scientific">Coemansia furcata</name>
    <dbReference type="NCBI Taxonomy" id="417177"/>
    <lineage>
        <taxon>Eukaryota</taxon>
        <taxon>Fungi</taxon>
        <taxon>Fungi incertae sedis</taxon>
        <taxon>Zoopagomycota</taxon>
        <taxon>Kickxellomycotina</taxon>
        <taxon>Kickxellomycetes</taxon>
        <taxon>Kickxellales</taxon>
        <taxon>Kickxellaceae</taxon>
        <taxon>Coemansia</taxon>
    </lineage>
</organism>
<protein>
    <submittedName>
        <fullName evidence="1">Squalene epoxidase</fullName>
        <ecNumber evidence="1">1.14.14.17</ecNumber>
    </submittedName>
</protein>
<dbReference type="EC" id="1.14.14.17" evidence="1"/>
<keyword evidence="2" id="KW-1185">Reference proteome</keyword>
<evidence type="ECO:0000313" key="1">
    <source>
        <dbReference type="EMBL" id="KAJ2797761.1"/>
    </source>
</evidence>
<name>A0ACC1KYZ4_9FUNG</name>